<keyword evidence="2" id="KW-1185">Reference proteome</keyword>
<dbReference type="OrthoDB" id="5872405at2759"/>
<evidence type="ECO:0000313" key="2">
    <source>
        <dbReference type="Proteomes" id="UP000024635"/>
    </source>
</evidence>
<protein>
    <submittedName>
        <fullName evidence="1">Uncharacterized protein</fullName>
    </submittedName>
</protein>
<dbReference type="Proteomes" id="UP000024635">
    <property type="component" value="Unassembled WGS sequence"/>
</dbReference>
<gene>
    <name evidence="1" type="primary">Acey_s0253.g259</name>
    <name evidence="1" type="ORF">Y032_0253g259</name>
</gene>
<organism evidence="1 2">
    <name type="scientific">Ancylostoma ceylanicum</name>
    <dbReference type="NCBI Taxonomy" id="53326"/>
    <lineage>
        <taxon>Eukaryota</taxon>
        <taxon>Metazoa</taxon>
        <taxon>Ecdysozoa</taxon>
        <taxon>Nematoda</taxon>
        <taxon>Chromadorea</taxon>
        <taxon>Rhabditida</taxon>
        <taxon>Rhabditina</taxon>
        <taxon>Rhabditomorpha</taxon>
        <taxon>Strongyloidea</taxon>
        <taxon>Ancylostomatidae</taxon>
        <taxon>Ancylostomatinae</taxon>
        <taxon>Ancylostoma</taxon>
    </lineage>
</organism>
<comment type="caution">
    <text evidence="1">The sequence shown here is derived from an EMBL/GenBank/DDBJ whole genome shotgun (WGS) entry which is preliminary data.</text>
</comment>
<dbReference type="AlphaFoldDB" id="A0A016SBM9"/>
<reference evidence="2" key="1">
    <citation type="journal article" date="2015" name="Nat. Genet.">
        <title>The genome and transcriptome of the zoonotic hookworm Ancylostoma ceylanicum identify infection-specific gene families.</title>
        <authorList>
            <person name="Schwarz E.M."/>
            <person name="Hu Y."/>
            <person name="Antoshechkin I."/>
            <person name="Miller M.M."/>
            <person name="Sternberg P.W."/>
            <person name="Aroian R.V."/>
        </authorList>
    </citation>
    <scope>NUCLEOTIDE SEQUENCE</scope>
    <source>
        <strain evidence="2">HY135</strain>
    </source>
</reference>
<name>A0A016SBM9_9BILA</name>
<sequence>MIDLSCEPYFAFHTHRRDVCTVLLKKIDGLRVRIEGSKIYYTEHDENTGCAYFAKVHSEKQRCNFAYLLLQGNDRYFHRYPMMDWINKKVTCNLVGAGDHIVVLIKHDVTNPRSEKYVGTYSKAKDMAFYMRGGSQKKVLRNVKSNMKSGNLGAQMLEVICEMEFAQAGRGR</sequence>
<evidence type="ECO:0000313" key="1">
    <source>
        <dbReference type="EMBL" id="EYB88025.1"/>
    </source>
</evidence>
<accession>A0A016SBM9</accession>
<proteinExistence type="predicted"/>
<dbReference type="EMBL" id="JARK01001589">
    <property type="protein sequence ID" value="EYB88025.1"/>
    <property type="molecule type" value="Genomic_DNA"/>
</dbReference>